<evidence type="ECO:0000313" key="5">
    <source>
        <dbReference type="EMBL" id="MFD0916372.1"/>
    </source>
</evidence>
<dbReference type="Gene3D" id="1.10.10.10">
    <property type="entry name" value="Winged helix-like DNA-binding domain superfamily/Winged helix DNA-binding domain"/>
    <property type="match status" value="1"/>
</dbReference>
<evidence type="ECO:0000313" key="6">
    <source>
        <dbReference type="Proteomes" id="UP001597101"/>
    </source>
</evidence>
<reference evidence="6" key="1">
    <citation type="journal article" date="2019" name="Int. J. Syst. Evol. Microbiol.">
        <title>The Global Catalogue of Microorganisms (GCM) 10K type strain sequencing project: providing services to taxonomists for standard genome sequencing and annotation.</title>
        <authorList>
            <consortium name="The Broad Institute Genomics Platform"/>
            <consortium name="The Broad Institute Genome Sequencing Center for Infectious Disease"/>
            <person name="Wu L."/>
            <person name="Ma J."/>
        </authorList>
    </citation>
    <scope>NUCLEOTIDE SEQUENCE [LARGE SCALE GENOMIC DNA]</scope>
    <source>
        <strain evidence="6">CCUG 60023</strain>
    </source>
</reference>
<dbReference type="EMBL" id="JBHTJV010000005">
    <property type="protein sequence ID" value="MFD0916372.1"/>
    <property type="molecule type" value="Genomic_DNA"/>
</dbReference>
<protein>
    <submittedName>
        <fullName evidence="5">MarR family winged helix-turn-helix transcriptional regulator</fullName>
    </submittedName>
</protein>
<comment type="caution">
    <text evidence="5">The sequence shown here is derived from an EMBL/GenBank/DDBJ whole genome shotgun (WGS) entry which is preliminary data.</text>
</comment>
<evidence type="ECO:0000256" key="3">
    <source>
        <dbReference type="ARBA" id="ARBA00023163"/>
    </source>
</evidence>
<dbReference type="SUPFAM" id="SSF46785">
    <property type="entry name" value="Winged helix' DNA-binding domain"/>
    <property type="match status" value="1"/>
</dbReference>
<gene>
    <name evidence="5" type="ORF">ACFQ14_08140</name>
</gene>
<dbReference type="InterPro" id="IPR000835">
    <property type="entry name" value="HTH_MarR-typ"/>
</dbReference>
<accession>A0ABW3FFL1</accession>
<feature type="domain" description="HTH marR-type" evidence="4">
    <location>
        <begin position="30"/>
        <end position="162"/>
    </location>
</feature>
<dbReference type="Pfam" id="PF12802">
    <property type="entry name" value="MarR_2"/>
    <property type="match status" value="1"/>
</dbReference>
<proteinExistence type="predicted"/>
<dbReference type="Proteomes" id="UP001597101">
    <property type="component" value="Unassembled WGS sequence"/>
</dbReference>
<keyword evidence="1" id="KW-0805">Transcription regulation</keyword>
<dbReference type="PROSITE" id="PS50995">
    <property type="entry name" value="HTH_MARR_2"/>
    <property type="match status" value="1"/>
</dbReference>
<dbReference type="InterPro" id="IPR023187">
    <property type="entry name" value="Tscrpt_reg_MarR-type_CS"/>
</dbReference>
<evidence type="ECO:0000259" key="4">
    <source>
        <dbReference type="PROSITE" id="PS50995"/>
    </source>
</evidence>
<dbReference type="SMART" id="SM00347">
    <property type="entry name" value="HTH_MARR"/>
    <property type="match status" value="1"/>
</dbReference>
<dbReference type="InterPro" id="IPR036390">
    <property type="entry name" value="WH_DNA-bd_sf"/>
</dbReference>
<name>A0ABW3FFL1_9HYPH</name>
<keyword evidence="2" id="KW-0238">DNA-binding</keyword>
<dbReference type="PROSITE" id="PS01117">
    <property type="entry name" value="HTH_MARR_1"/>
    <property type="match status" value="1"/>
</dbReference>
<keyword evidence="3" id="KW-0804">Transcription</keyword>
<dbReference type="PANTHER" id="PTHR33164:SF44">
    <property type="entry name" value="TRANSCRIPTIONAL REGULATORY PROTEIN"/>
    <property type="match status" value="1"/>
</dbReference>
<dbReference type="InterPro" id="IPR039422">
    <property type="entry name" value="MarR/SlyA-like"/>
</dbReference>
<evidence type="ECO:0000256" key="1">
    <source>
        <dbReference type="ARBA" id="ARBA00023015"/>
    </source>
</evidence>
<dbReference type="RefSeq" id="WP_377212228.1">
    <property type="nucleotide sequence ID" value="NZ_JBHTJV010000005.1"/>
</dbReference>
<organism evidence="5 6">
    <name type="scientific">Pseudahrensia aquimaris</name>
    <dbReference type="NCBI Taxonomy" id="744461"/>
    <lineage>
        <taxon>Bacteria</taxon>
        <taxon>Pseudomonadati</taxon>
        <taxon>Pseudomonadota</taxon>
        <taxon>Alphaproteobacteria</taxon>
        <taxon>Hyphomicrobiales</taxon>
        <taxon>Ahrensiaceae</taxon>
        <taxon>Pseudahrensia</taxon>
    </lineage>
</organism>
<keyword evidence="6" id="KW-1185">Reference proteome</keyword>
<evidence type="ECO:0000256" key="2">
    <source>
        <dbReference type="ARBA" id="ARBA00023125"/>
    </source>
</evidence>
<dbReference type="PANTHER" id="PTHR33164">
    <property type="entry name" value="TRANSCRIPTIONAL REGULATOR, MARR FAMILY"/>
    <property type="match status" value="1"/>
</dbReference>
<dbReference type="InterPro" id="IPR036388">
    <property type="entry name" value="WH-like_DNA-bd_sf"/>
</dbReference>
<sequence>MPELATRQPFYDEKDAKPVVKPLEFADGVDLRMIELFFFAYRDFVTDADEMLAEYGFGRAHHRVLHFVNREPGLSVAELLEVLRITKQSLGPVLRELVDGGFLVQLPSPTDGRRRLLHPTEKGRNLSVDLTHRQSVRIHNALANIAPQERVLVERFLYGMIREEEHHLVDRLIGQLE</sequence>